<evidence type="ECO:0000313" key="1">
    <source>
        <dbReference type="EMBL" id="MBM7693751.1"/>
    </source>
</evidence>
<sequence length="161" mass="18581">MKKRPLTVIFSLLIAGCSEQTELAAGDVVDAHSRFENIEVLDQFVSNVQNKKKDNVRFVRYTNEGDPIFYDLRFNGEKIELEIDSTEDQFGSGTIEKSICEKVERVEGNAKIEYSLNGCEGDMKSAELLRIEYNVSDQDRFDFRLNTVKTWRMKLTRPIQN</sequence>
<name>A0ABS2QKP9_9BACI</name>
<dbReference type="PROSITE" id="PS51257">
    <property type="entry name" value="PROKAR_LIPOPROTEIN"/>
    <property type="match status" value="1"/>
</dbReference>
<dbReference type="Proteomes" id="UP000823486">
    <property type="component" value="Unassembled WGS sequence"/>
</dbReference>
<proteinExistence type="predicted"/>
<dbReference type="RefSeq" id="WP_204544703.1">
    <property type="nucleotide sequence ID" value="NZ_JAFBFI010000015.1"/>
</dbReference>
<evidence type="ECO:0008006" key="3">
    <source>
        <dbReference type="Google" id="ProtNLM"/>
    </source>
</evidence>
<comment type="caution">
    <text evidence="1">The sequence shown here is derived from an EMBL/GenBank/DDBJ whole genome shotgun (WGS) entry which is preliminary data.</text>
</comment>
<dbReference type="InterPro" id="IPR025372">
    <property type="entry name" value="DUF4362"/>
</dbReference>
<keyword evidence="2" id="KW-1185">Reference proteome</keyword>
<gene>
    <name evidence="1" type="ORF">JOC77_003195</name>
</gene>
<dbReference type="Pfam" id="PF14275">
    <property type="entry name" value="DUF4362"/>
    <property type="match status" value="1"/>
</dbReference>
<reference evidence="1 2" key="1">
    <citation type="submission" date="2021-01" db="EMBL/GenBank/DDBJ databases">
        <title>Genomic Encyclopedia of Type Strains, Phase IV (KMG-IV): sequencing the most valuable type-strain genomes for metagenomic binning, comparative biology and taxonomic classification.</title>
        <authorList>
            <person name="Goeker M."/>
        </authorList>
    </citation>
    <scope>NUCLEOTIDE SEQUENCE [LARGE SCALE GENOMIC DNA]</scope>
    <source>
        <strain evidence="1 2">DSM 105482</strain>
    </source>
</reference>
<dbReference type="EMBL" id="JAFBFI010000015">
    <property type="protein sequence ID" value="MBM7693751.1"/>
    <property type="molecule type" value="Genomic_DNA"/>
</dbReference>
<protein>
    <recommendedName>
        <fullName evidence="3">DUF4362 domain-containing protein</fullName>
    </recommendedName>
</protein>
<evidence type="ECO:0000313" key="2">
    <source>
        <dbReference type="Proteomes" id="UP000823486"/>
    </source>
</evidence>
<organism evidence="1 2">
    <name type="scientific">Peribacillus deserti</name>
    <dbReference type="NCBI Taxonomy" id="673318"/>
    <lineage>
        <taxon>Bacteria</taxon>
        <taxon>Bacillati</taxon>
        <taxon>Bacillota</taxon>
        <taxon>Bacilli</taxon>
        <taxon>Bacillales</taxon>
        <taxon>Bacillaceae</taxon>
        <taxon>Peribacillus</taxon>
    </lineage>
</organism>
<accession>A0ABS2QKP9</accession>